<accession>A0AA49JDT1</accession>
<protein>
    <submittedName>
        <fullName evidence="1">Uncharacterized protein</fullName>
    </submittedName>
</protein>
<reference evidence="1" key="1">
    <citation type="journal article" date="2023" name="Comput. Struct. Biotechnol. J.">
        <title>Discovery of a novel marine Bacteroidetes with a rich repertoire of carbohydrate-active enzymes.</title>
        <authorList>
            <person name="Chen B."/>
            <person name="Liu G."/>
            <person name="Chen Q."/>
            <person name="Wang H."/>
            <person name="Liu L."/>
            <person name="Tang K."/>
        </authorList>
    </citation>
    <scope>NUCLEOTIDE SEQUENCE</scope>
    <source>
        <strain evidence="1">TK19036</strain>
    </source>
</reference>
<reference evidence="1" key="2">
    <citation type="journal article" date="2024" name="Antonie Van Leeuwenhoek">
        <title>Roseihalotalea indica gen. nov., sp. nov., a halophilic Bacteroidetes from mesopelagic Southwest Indian Ocean with higher carbohydrate metabolic potential.</title>
        <authorList>
            <person name="Chen B."/>
            <person name="Zhang M."/>
            <person name="Lin D."/>
            <person name="Ye J."/>
            <person name="Tang K."/>
        </authorList>
    </citation>
    <scope>NUCLEOTIDE SEQUENCE</scope>
    <source>
        <strain evidence="1">TK19036</strain>
    </source>
</reference>
<dbReference type="EMBL" id="CP120682">
    <property type="protein sequence ID" value="WKN36311.1"/>
    <property type="molecule type" value="Genomic_DNA"/>
</dbReference>
<sequence>MKFIGSNAVLLIGVIMLLSACHRGMICPAFQSSFILDDSVRTVQFSLFEPDSSLAPKESFTDKGRYGIIEYMSYPKKYNSIKTVEMVTIFPPGEPVSQDSAYIDPLSTPNPLMAPVDSVNTPIISNDKIP</sequence>
<dbReference type="AlphaFoldDB" id="A0AA49JDT1"/>
<dbReference type="PROSITE" id="PS51257">
    <property type="entry name" value="PROKAR_LIPOPROTEIN"/>
    <property type="match status" value="1"/>
</dbReference>
<gene>
    <name evidence="1" type="ORF">K4G66_28530</name>
</gene>
<name>A0AA49JDT1_9BACT</name>
<proteinExistence type="predicted"/>
<evidence type="ECO:0000313" key="1">
    <source>
        <dbReference type="EMBL" id="WKN36311.1"/>
    </source>
</evidence>
<organism evidence="1">
    <name type="scientific">Roseihalotalea indica</name>
    <dbReference type="NCBI Taxonomy" id="2867963"/>
    <lineage>
        <taxon>Bacteria</taxon>
        <taxon>Pseudomonadati</taxon>
        <taxon>Bacteroidota</taxon>
        <taxon>Cytophagia</taxon>
        <taxon>Cytophagales</taxon>
        <taxon>Catalimonadaceae</taxon>
        <taxon>Roseihalotalea</taxon>
    </lineage>
</organism>